<proteinExistence type="predicted"/>
<protein>
    <submittedName>
        <fullName evidence="1">Uncharacterized protein</fullName>
    </submittedName>
</protein>
<organism evidence="1 2">
    <name type="scientific">Mycobacterium marseillense</name>
    <dbReference type="NCBI Taxonomy" id="701042"/>
    <lineage>
        <taxon>Bacteria</taxon>
        <taxon>Bacillati</taxon>
        <taxon>Actinomycetota</taxon>
        <taxon>Actinomycetes</taxon>
        <taxon>Mycobacteriales</taxon>
        <taxon>Mycobacteriaceae</taxon>
        <taxon>Mycobacterium</taxon>
        <taxon>Mycobacterium avium complex (MAC)</taxon>
    </lineage>
</organism>
<sequence length="120" mass="12848">MTTATVYRAAGRNEYGDPIDADGNVVRDDDVALGTLDVIIGGDSGSTRSVSQERGLRGDVVSTSGMIAYRIDSGGITLQPNDILVVGGQRLKVIGPSLWPDAHSLSQRPLRYRWVSYVAN</sequence>
<gene>
    <name evidence="1" type="ORF">CKJ54_16360</name>
</gene>
<dbReference type="AlphaFoldDB" id="A0AAC9YLH8"/>
<dbReference type="RefSeq" id="WP_095577487.1">
    <property type="nucleotide sequence ID" value="NZ_CP023147.1"/>
</dbReference>
<dbReference type="EMBL" id="CP023147">
    <property type="protein sequence ID" value="ASW91270.1"/>
    <property type="molecule type" value="Genomic_DNA"/>
</dbReference>
<dbReference type="KEGG" id="mmal:CKJ54_16360"/>
<reference evidence="1 2" key="1">
    <citation type="submission" date="2017-08" db="EMBL/GenBank/DDBJ databases">
        <title>Phylogentic analysis of Mycobacterium avium complex whole genomes.</title>
        <authorList>
            <person name="Caverly L.J."/>
            <person name="Spilker T."/>
            <person name="LiPuma J."/>
        </authorList>
    </citation>
    <scope>NUCLEOTIDE SEQUENCE [LARGE SCALE GENOMIC DNA]</scope>
    <source>
        <strain evidence="1 2">FLAC0026</strain>
    </source>
</reference>
<evidence type="ECO:0000313" key="1">
    <source>
        <dbReference type="EMBL" id="ASW91270.1"/>
    </source>
</evidence>
<evidence type="ECO:0000313" key="2">
    <source>
        <dbReference type="Proteomes" id="UP000216246"/>
    </source>
</evidence>
<dbReference type="Proteomes" id="UP000216246">
    <property type="component" value="Chromosome"/>
</dbReference>
<name>A0AAC9YLH8_9MYCO</name>
<accession>A0AAC9YLH8</accession>